<feature type="transmembrane region" description="Helical" evidence="10">
    <location>
        <begin position="478"/>
        <end position="500"/>
    </location>
</feature>
<keyword evidence="6 10" id="KW-0472">Membrane</keyword>
<name>A0AAF3EUT9_9BILA</name>
<evidence type="ECO:0000313" key="12">
    <source>
        <dbReference type="WBParaSite" id="MBELARI_LOCUS17936"/>
    </source>
</evidence>
<keyword evidence="2" id="KW-0813">Transport</keyword>
<feature type="transmembrane region" description="Helical" evidence="10">
    <location>
        <begin position="369"/>
        <end position="389"/>
    </location>
</feature>
<feature type="transmembrane region" description="Helical" evidence="10">
    <location>
        <begin position="641"/>
        <end position="659"/>
    </location>
</feature>
<feature type="region of interest" description="Disordered" evidence="9">
    <location>
        <begin position="1"/>
        <end position="53"/>
    </location>
</feature>
<reference evidence="12" key="1">
    <citation type="submission" date="2024-02" db="UniProtKB">
        <authorList>
            <consortium name="WormBaseParasite"/>
        </authorList>
    </citation>
    <scope>IDENTIFICATION</scope>
</reference>
<sequence>MSISKKSTPLTRTPIETAPTTATPTALKATLSKEHADDAPENDEENDVKTDELTDIEVHYDEETTERKTEATLSVFQQQLPTACFWDTYMQSIIVKMGFFNNFDTIGAMSFLFMRYGPAIVTPLLVMTLVLGLPAVMLELWLGQFTSLDPTFLYERMVPAFGGIGYMVLLVNTATLCLQLRRAVVYISLFFEAISPGSTQNLYQSCHMDFNSQQCTTAFRDCPIERPILVENICTSNITYKANWVQELRNESDFQMPFSFPLYQFMFRNVLGEEEGMEVDAKQISGITSYCFVWILVLFIMAKGGTRLVKWVAIIASVTQIAFGLASTIVNEFLMQPMSYNNTEIASLDSNSTMDTIFVSDFGQMWIDASLHILLTLGLGDGAMVAFGANHKFNSFILGNALTAILAWGAFSIFFSWSFARAAIQTIYESVVQSASYTPGHSKFINAYNASVTNIPRPAAFFIVILRTQVSNEYMDGLLTLFTVSDFFLVMLNVMIRLKIIMGALSERLIGLRRLVQKTRFCIVGCACFGLMFILMHRYSLIWEAYFIEFSLVFLSVVVLIGEVLICYTYGVRRIFSNMCATQITWGLVARYDRLISILEYINILTIASWIILPPSLLTLGTMHTLKKPNLPDKELWKAKLVTAAFCLPPVVVFITSLWKTRKMKWTFQFKPDRIMWRPRTFENKELVKHVEKEYRNHS</sequence>
<keyword evidence="8" id="KW-1015">Disulfide bond</keyword>
<protein>
    <submittedName>
        <fullName evidence="12">Uncharacterized protein</fullName>
    </submittedName>
</protein>
<keyword evidence="3 10" id="KW-0812">Transmembrane</keyword>
<evidence type="ECO:0000256" key="6">
    <source>
        <dbReference type="ARBA" id="ARBA00023136"/>
    </source>
</evidence>
<evidence type="ECO:0000256" key="10">
    <source>
        <dbReference type="SAM" id="Phobius"/>
    </source>
</evidence>
<dbReference type="SUPFAM" id="SSF161070">
    <property type="entry name" value="SNF-like"/>
    <property type="match status" value="1"/>
</dbReference>
<dbReference type="Pfam" id="PF00209">
    <property type="entry name" value="SNF"/>
    <property type="match status" value="1"/>
</dbReference>
<feature type="transmembrane region" description="Helical" evidence="10">
    <location>
        <begin position="116"/>
        <end position="137"/>
    </location>
</feature>
<evidence type="ECO:0000256" key="7">
    <source>
        <dbReference type="PIRSR" id="PIRSR600175-1"/>
    </source>
</evidence>
<feature type="transmembrane region" description="Helical" evidence="10">
    <location>
        <begin position="601"/>
        <end position="621"/>
    </location>
</feature>
<comment type="subcellular location">
    <subcellularLocation>
        <location evidence="1">Membrane</location>
        <topology evidence="1">Multi-pass membrane protein</topology>
    </subcellularLocation>
</comment>
<keyword evidence="7" id="KW-0479">Metal-binding</keyword>
<dbReference type="GO" id="GO:0089718">
    <property type="term" value="P:amino acid import across plasma membrane"/>
    <property type="evidence" value="ECO:0007669"/>
    <property type="project" value="TreeGrafter"/>
</dbReference>
<feature type="transmembrane region" description="Helical" evidence="10">
    <location>
        <begin position="545"/>
        <end position="570"/>
    </location>
</feature>
<dbReference type="PANTHER" id="PTHR11616:SF241">
    <property type="entry name" value="SODIUM- AND CHLORIDE-DEPENDENT GLYCINE TRANSPORTER 2"/>
    <property type="match status" value="1"/>
</dbReference>
<evidence type="ECO:0000256" key="8">
    <source>
        <dbReference type="PIRSR" id="PIRSR600175-2"/>
    </source>
</evidence>
<dbReference type="WBParaSite" id="MBELARI_LOCUS17936">
    <property type="protein sequence ID" value="MBELARI_LOCUS17936"/>
    <property type="gene ID" value="MBELARI_LOCUS17936"/>
</dbReference>
<evidence type="ECO:0000256" key="1">
    <source>
        <dbReference type="ARBA" id="ARBA00004141"/>
    </source>
</evidence>
<organism evidence="11 12">
    <name type="scientific">Mesorhabditis belari</name>
    <dbReference type="NCBI Taxonomy" id="2138241"/>
    <lineage>
        <taxon>Eukaryota</taxon>
        <taxon>Metazoa</taxon>
        <taxon>Ecdysozoa</taxon>
        <taxon>Nematoda</taxon>
        <taxon>Chromadorea</taxon>
        <taxon>Rhabditida</taxon>
        <taxon>Rhabditina</taxon>
        <taxon>Rhabditomorpha</taxon>
        <taxon>Rhabditoidea</taxon>
        <taxon>Rhabditidae</taxon>
        <taxon>Mesorhabditinae</taxon>
        <taxon>Mesorhabditis</taxon>
    </lineage>
</organism>
<feature type="transmembrane region" description="Helical" evidence="10">
    <location>
        <begin position="308"/>
        <end position="330"/>
    </location>
</feature>
<dbReference type="GO" id="GO:0005283">
    <property type="term" value="F:amino acid:sodium symporter activity"/>
    <property type="evidence" value="ECO:0007669"/>
    <property type="project" value="TreeGrafter"/>
</dbReference>
<evidence type="ECO:0000256" key="3">
    <source>
        <dbReference type="ARBA" id="ARBA00022692"/>
    </source>
</evidence>
<keyword evidence="11" id="KW-1185">Reference proteome</keyword>
<feature type="transmembrane region" description="Helical" evidence="10">
    <location>
        <begin position="157"/>
        <end position="176"/>
    </location>
</feature>
<dbReference type="InterPro" id="IPR037272">
    <property type="entry name" value="SNS_sf"/>
</dbReference>
<feature type="binding site" evidence="7">
    <location>
        <position position="98"/>
    </location>
    <ligand>
        <name>Na(+)</name>
        <dbReference type="ChEBI" id="CHEBI:29101"/>
        <label>1</label>
    </ligand>
</feature>
<evidence type="ECO:0000256" key="5">
    <source>
        <dbReference type="ARBA" id="ARBA00022989"/>
    </source>
</evidence>
<keyword evidence="5 10" id="KW-1133">Transmembrane helix</keyword>
<dbReference type="GO" id="GO:0046872">
    <property type="term" value="F:metal ion binding"/>
    <property type="evidence" value="ECO:0007669"/>
    <property type="project" value="UniProtKB-KW"/>
</dbReference>
<feature type="binding site" evidence="7">
    <location>
        <position position="485"/>
    </location>
    <ligand>
        <name>Na(+)</name>
        <dbReference type="ChEBI" id="CHEBI:29101"/>
        <label>1</label>
    </ligand>
</feature>
<evidence type="ECO:0000256" key="4">
    <source>
        <dbReference type="ARBA" id="ARBA00022847"/>
    </source>
</evidence>
<keyword evidence="4" id="KW-0769">Symport</keyword>
<evidence type="ECO:0000313" key="11">
    <source>
        <dbReference type="Proteomes" id="UP000887575"/>
    </source>
</evidence>
<dbReference type="PANTHER" id="PTHR11616">
    <property type="entry name" value="SODIUM/CHLORIDE DEPENDENT TRANSPORTER"/>
    <property type="match status" value="1"/>
</dbReference>
<feature type="compositionally biased region" description="Low complexity" evidence="9">
    <location>
        <begin position="10"/>
        <end position="30"/>
    </location>
</feature>
<evidence type="ECO:0000256" key="2">
    <source>
        <dbReference type="ARBA" id="ARBA00022448"/>
    </source>
</evidence>
<proteinExistence type="predicted"/>
<feature type="binding site" evidence="7">
    <location>
        <position position="481"/>
    </location>
    <ligand>
        <name>Na(+)</name>
        <dbReference type="ChEBI" id="CHEBI:29101"/>
        <label>1</label>
    </ligand>
</feature>
<accession>A0AAF3EUT9</accession>
<dbReference type="InterPro" id="IPR000175">
    <property type="entry name" value="Na/ntran_symport"/>
</dbReference>
<feature type="transmembrane region" description="Helical" evidence="10">
    <location>
        <begin position="396"/>
        <end position="420"/>
    </location>
</feature>
<feature type="transmembrane region" description="Helical" evidence="10">
    <location>
        <begin position="521"/>
        <end position="539"/>
    </location>
</feature>
<feature type="disulfide bond" evidence="8">
    <location>
        <begin position="206"/>
        <end position="215"/>
    </location>
</feature>
<dbReference type="AlphaFoldDB" id="A0AAF3EUT9"/>
<dbReference type="Proteomes" id="UP000887575">
    <property type="component" value="Unassembled WGS sequence"/>
</dbReference>
<keyword evidence="7" id="KW-0915">Sodium</keyword>
<dbReference type="PROSITE" id="PS50267">
    <property type="entry name" value="NA_NEUROTRAN_SYMP_3"/>
    <property type="match status" value="1"/>
</dbReference>
<dbReference type="GO" id="GO:0005886">
    <property type="term" value="C:plasma membrane"/>
    <property type="evidence" value="ECO:0007669"/>
    <property type="project" value="TreeGrafter"/>
</dbReference>
<evidence type="ECO:0000256" key="9">
    <source>
        <dbReference type="SAM" id="MobiDB-lite"/>
    </source>
</evidence>